<dbReference type="EMBL" id="BQXU01000021">
    <property type="protein sequence ID" value="GKT47903.1"/>
    <property type="molecule type" value="Genomic_DNA"/>
</dbReference>
<feature type="region of interest" description="Disordered" evidence="1">
    <location>
        <begin position="35"/>
        <end position="57"/>
    </location>
</feature>
<evidence type="ECO:0000256" key="1">
    <source>
        <dbReference type="SAM" id="MobiDB-lite"/>
    </source>
</evidence>
<organism evidence="2 3">
    <name type="scientific">Colletotrichum spaethianum</name>
    <dbReference type="NCBI Taxonomy" id="700344"/>
    <lineage>
        <taxon>Eukaryota</taxon>
        <taxon>Fungi</taxon>
        <taxon>Dikarya</taxon>
        <taxon>Ascomycota</taxon>
        <taxon>Pezizomycotina</taxon>
        <taxon>Sordariomycetes</taxon>
        <taxon>Hypocreomycetidae</taxon>
        <taxon>Glomerellales</taxon>
        <taxon>Glomerellaceae</taxon>
        <taxon>Colletotrichum</taxon>
        <taxon>Colletotrichum spaethianum species complex</taxon>
    </lineage>
</organism>
<feature type="compositionally biased region" description="Low complexity" evidence="1">
    <location>
        <begin position="35"/>
        <end position="50"/>
    </location>
</feature>
<keyword evidence="3" id="KW-1185">Reference proteome</keyword>
<dbReference type="AlphaFoldDB" id="A0AA37P926"/>
<dbReference type="RefSeq" id="XP_049130253.1">
    <property type="nucleotide sequence ID" value="XM_049274296.1"/>
</dbReference>
<dbReference type="GeneID" id="73328886"/>
<feature type="region of interest" description="Disordered" evidence="1">
    <location>
        <begin position="70"/>
        <end position="96"/>
    </location>
</feature>
<comment type="caution">
    <text evidence="2">The sequence shown here is derived from an EMBL/GenBank/DDBJ whole genome shotgun (WGS) entry which is preliminary data.</text>
</comment>
<protein>
    <submittedName>
        <fullName evidence="2">Uncharacterized protein</fullName>
    </submittedName>
</protein>
<dbReference type="Proteomes" id="UP001055115">
    <property type="component" value="Unassembled WGS sequence"/>
</dbReference>
<accession>A0AA37P926</accession>
<evidence type="ECO:0000313" key="3">
    <source>
        <dbReference type="Proteomes" id="UP001055115"/>
    </source>
</evidence>
<gene>
    <name evidence="2" type="ORF">ColSpa_08084</name>
</gene>
<evidence type="ECO:0000313" key="2">
    <source>
        <dbReference type="EMBL" id="GKT47903.1"/>
    </source>
</evidence>
<sequence length="96" mass="10798">MQVIIVFRLSSKLNFSKETSQQMRPFGFSVLEVIQQSPQPSTSSRDTTSRATGLTVAQPRRALQELKTCLEQTSSRHESLSLYEEPSMGAEEYPDS</sequence>
<proteinExistence type="predicted"/>
<reference evidence="2 3" key="1">
    <citation type="submission" date="2022-03" db="EMBL/GenBank/DDBJ databases">
        <title>Genome data of Colletotrichum spp.</title>
        <authorList>
            <person name="Utami Y.D."/>
            <person name="Hiruma K."/>
        </authorList>
    </citation>
    <scope>NUCLEOTIDE SEQUENCE [LARGE SCALE GENOMIC DNA]</scope>
    <source>
        <strain evidence="2 3">MAFF 239500</strain>
    </source>
</reference>
<name>A0AA37P926_9PEZI</name>